<dbReference type="PANTHER" id="PTHR42923">
    <property type="entry name" value="PROTOPORPHYRINOGEN OXIDASE"/>
    <property type="match status" value="1"/>
</dbReference>
<dbReference type="NCBIfam" id="TIGR03467">
    <property type="entry name" value="HpnE"/>
    <property type="match status" value="1"/>
</dbReference>
<dbReference type="InterPro" id="IPR036188">
    <property type="entry name" value="FAD/NAD-bd_sf"/>
</dbReference>
<reference evidence="2" key="1">
    <citation type="submission" date="2020-10" db="EMBL/GenBank/DDBJ databases">
        <authorList>
            <person name="Abbas A."/>
            <person name="Razzaq R."/>
            <person name="Waqas M."/>
            <person name="Abbas N."/>
            <person name="Nielsen T.K."/>
            <person name="Hansen L.H."/>
            <person name="Hussain S."/>
            <person name="Shahid M."/>
        </authorList>
    </citation>
    <scope>NUCLEOTIDE SEQUENCE</scope>
    <source>
        <strain evidence="2">S14</strain>
    </source>
</reference>
<dbReference type="Proteomes" id="UP001181622">
    <property type="component" value="Unassembled WGS sequence"/>
</dbReference>
<dbReference type="PANTHER" id="PTHR42923:SF47">
    <property type="entry name" value="BLR3003 PROTEIN"/>
    <property type="match status" value="1"/>
</dbReference>
<evidence type="ECO:0000313" key="2">
    <source>
        <dbReference type="EMBL" id="MDR4308828.1"/>
    </source>
</evidence>
<dbReference type="RefSeq" id="WP_309394899.1">
    <property type="nucleotide sequence ID" value="NZ_JADBEO010000078.1"/>
</dbReference>
<dbReference type="Gene3D" id="3.90.660.10">
    <property type="match status" value="1"/>
</dbReference>
<sequence length="417" mass="44142">MTKAVRIVGAGLAGLSAAVELAAAGYRVEIDEAAAGAGGRCRSYHDPQLGRVIDNGNHLVLSGNSAAMAYLDRIGAGGRLTGPDHAEFDFHDLRSGMRWRIAANDGPIPWWLLSPGRRTPGARLRDHLALARLMLAGTGARVGDVVRSDGPFWERLIEPIMVAALNVPAKDGSARLAGAVLTQSLARGGRASRPLIADPTLDAAFVAPALRFLSGRRAALRFGRRLRRIGFAGDRVAALDFGAGEEPVGDATVVLAVPPWTAVELVPGLIAPDRHSAIVNAHYACAAPKAARRMTGLLGGLAEWVFAFDDRLSVTISAADRLVEEDREVLARRIWADVAATLDLPPDALPRWQIVKEKRATFAATPEQDARRPPARTQWKNLALAGDWTQTGLPATIEGAIRSGVAAARLAKAAAGA</sequence>
<evidence type="ECO:0000313" key="3">
    <source>
        <dbReference type="Proteomes" id="UP001181622"/>
    </source>
</evidence>
<feature type="domain" description="Amine oxidase" evidence="1">
    <location>
        <begin position="12"/>
        <end position="409"/>
    </location>
</feature>
<dbReference type="InterPro" id="IPR050464">
    <property type="entry name" value="Zeta_carotene_desat/Oxidored"/>
</dbReference>
<dbReference type="SUPFAM" id="SSF51905">
    <property type="entry name" value="FAD/NAD(P)-binding domain"/>
    <property type="match status" value="1"/>
</dbReference>
<evidence type="ECO:0000259" key="1">
    <source>
        <dbReference type="Pfam" id="PF01593"/>
    </source>
</evidence>
<organism evidence="2 3">
    <name type="scientific">Chelatococcus sambhunathii</name>
    <dbReference type="NCBI Taxonomy" id="363953"/>
    <lineage>
        <taxon>Bacteria</taxon>
        <taxon>Pseudomonadati</taxon>
        <taxon>Pseudomonadota</taxon>
        <taxon>Alphaproteobacteria</taxon>
        <taxon>Hyphomicrobiales</taxon>
        <taxon>Chelatococcaceae</taxon>
        <taxon>Chelatococcus</taxon>
    </lineage>
</organism>
<dbReference type="EMBL" id="JADBEO010000078">
    <property type="protein sequence ID" value="MDR4308828.1"/>
    <property type="molecule type" value="Genomic_DNA"/>
</dbReference>
<gene>
    <name evidence="2" type="ORF">IHQ68_19580</name>
</gene>
<dbReference type="Gene3D" id="3.50.50.60">
    <property type="entry name" value="FAD/NAD(P)-binding domain"/>
    <property type="match status" value="2"/>
</dbReference>
<comment type="caution">
    <text evidence="2">The sequence shown here is derived from an EMBL/GenBank/DDBJ whole genome shotgun (WGS) entry which is preliminary data.</text>
</comment>
<name>A0ABU1DL13_9HYPH</name>
<dbReference type="InterPro" id="IPR002937">
    <property type="entry name" value="Amino_oxidase"/>
</dbReference>
<dbReference type="InterPro" id="IPR017830">
    <property type="entry name" value="SQase_HpnE"/>
</dbReference>
<accession>A0ABU1DL13</accession>
<proteinExistence type="predicted"/>
<dbReference type="Pfam" id="PF01593">
    <property type="entry name" value="Amino_oxidase"/>
    <property type="match status" value="1"/>
</dbReference>
<keyword evidence="3" id="KW-1185">Reference proteome</keyword>
<protein>
    <submittedName>
        <fullName evidence="2">FAD-dependent oxidoreductase</fullName>
    </submittedName>
</protein>